<protein>
    <submittedName>
        <fullName evidence="2">Uncharacterized protein</fullName>
    </submittedName>
</protein>
<comment type="caution">
    <text evidence="2">The sequence shown here is derived from an EMBL/GenBank/DDBJ whole genome shotgun (WGS) entry which is preliminary data.</text>
</comment>
<accession>A0A6A9QL97</accession>
<organism evidence="2 3">
    <name type="scientific">Sulfuracidifex metallicus DSM 6482 = JCM 9184</name>
    <dbReference type="NCBI Taxonomy" id="523847"/>
    <lineage>
        <taxon>Archaea</taxon>
        <taxon>Thermoproteota</taxon>
        <taxon>Thermoprotei</taxon>
        <taxon>Sulfolobales</taxon>
        <taxon>Sulfolobaceae</taxon>
        <taxon>Sulfuracidifex</taxon>
    </lineage>
</organism>
<evidence type="ECO:0000256" key="1">
    <source>
        <dbReference type="SAM" id="Phobius"/>
    </source>
</evidence>
<feature type="transmembrane region" description="Helical" evidence="1">
    <location>
        <begin position="12"/>
        <end position="34"/>
    </location>
</feature>
<keyword evidence="3" id="KW-1185">Reference proteome</keyword>
<dbReference type="EMBL" id="WGGD01000005">
    <property type="protein sequence ID" value="MUN29766.1"/>
    <property type="molecule type" value="Genomic_DNA"/>
</dbReference>
<name>A0A6A9QL97_SULME</name>
<evidence type="ECO:0000313" key="2">
    <source>
        <dbReference type="EMBL" id="MUN29766.1"/>
    </source>
</evidence>
<sequence length="75" mass="8055">MMAEEFETPIRNTCVGTVFGMMSLIPGILLVVVLPSLLKFAGLVGSVFSVVLIAEVISGISCIMLVSDGRRKIFH</sequence>
<keyword evidence="1" id="KW-1133">Transmembrane helix</keyword>
<keyword evidence="1" id="KW-0812">Transmembrane</keyword>
<dbReference type="RefSeq" id="WP_156017466.1">
    <property type="nucleotide sequence ID" value="NZ_WGGD01000005.1"/>
</dbReference>
<gene>
    <name evidence="2" type="ORF">GC250_10040</name>
</gene>
<evidence type="ECO:0000313" key="3">
    <source>
        <dbReference type="Proteomes" id="UP000470772"/>
    </source>
</evidence>
<proteinExistence type="predicted"/>
<dbReference type="AlphaFoldDB" id="A0A6A9QL97"/>
<feature type="transmembrane region" description="Helical" evidence="1">
    <location>
        <begin position="40"/>
        <end position="66"/>
    </location>
</feature>
<dbReference type="Proteomes" id="UP000470772">
    <property type="component" value="Unassembled WGS sequence"/>
</dbReference>
<keyword evidence="1" id="KW-0472">Membrane</keyword>
<reference evidence="2 3" key="1">
    <citation type="submission" date="2019-10" db="EMBL/GenBank/DDBJ databases">
        <title>Sequencing and Assembly of Multiple Reported Metal-Biooxidizing Members of the Extremely Thermoacidophilic Archaeal Family Sulfolobaceae.</title>
        <authorList>
            <person name="Counts J.A."/>
            <person name="Kelly R.M."/>
        </authorList>
    </citation>
    <scope>NUCLEOTIDE SEQUENCE [LARGE SCALE GENOMIC DNA]</scope>
    <source>
        <strain evidence="2 3">DSM 6482</strain>
    </source>
</reference>